<dbReference type="AlphaFoldDB" id="A0A4Q2DMN6"/>
<name>A0A4Q2DMN6_9AGAR</name>
<evidence type="ECO:0000313" key="1">
    <source>
        <dbReference type="EMBL" id="RXW21223.1"/>
    </source>
</evidence>
<accession>A0A4Q2DMN6</accession>
<evidence type="ECO:0000313" key="2">
    <source>
        <dbReference type="Proteomes" id="UP000290288"/>
    </source>
</evidence>
<proteinExistence type="predicted"/>
<comment type="caution">
    <text evidence="1">The sequence shown here is derived from an EMBL/GenBank/DDBJ whole genome shotgun (WGS) entry which is preliminary data.</text>
</comment>
<dbReference type="GO" id="GO:0019346">
    <property type="term" value="P:transsulfuration"/>
    <property type="evidence" value="ECO:0007669"/>
    <property type="project" value="TreeGrafter"/>
</dbReference>
<organism evidence="1 2">
    <name type="scientific">Candolleomyces aberdarensis</name>
    <dbReference type="NCBI Taxonomy" id="2316362"/>
    <lineage>
        <taxon>Eukaryota</taxon>
        <taxon>Fungi</taxon>
        <taxon>Dikarya</taxon>
        <taxon>Basidiomycota</taxon>
        <taxon>Agaricomycotina</taxon>
        <taxon>Agaricomycetes</taxon>
        <taxon>Agaricomycetidae</taxon>
        <taxon>Agaricales</taxon>
        <taxon>Agaricineae</taxon>
        <taxon>Psathyrellaceae</taxon>
        <taxon>Candolleomyces</taxon>
    </lineage>
</organism>
<dbReference type="EMBL" id="SDEE01000116">
    <property type="protein sequence ID" value="RXW21223.1"/>
    <property type="molecule type" value="Genomic_DNA"/>
</dbReference>
<protein>
    <submittedName>
        <fullName evidence="1">Uncharacterized protein</fullName>
    </submittedName>
</protein>
<dbReference type="Proteomes" id="UP000290288">
    <property type="component" value="Unassembled WGS sequence"/>
</dbReference>
<dbReference type="GO" id="GO:0003962">
    <property type="term" value="F:cystathionine gamma-synthase activity"/>
    <property type="evidence" value="ECO:0007669"/>
    <property type="project" value="TreeGrafter"/>
</dbReference>
<keyword evidence="2" id="KW-1185">Reference proteome</keyword>
<dbReference type="STRING" id="2316362.A0A4Q2DMN6"/>
<dbReference type="InterPro" id="IPR051750">
    <property type="entry name" value="Trans-sulfuration_enzymes"/>
</dbReference>
<dbReference type="PANTHER" id="PTHR42699:SF1">
    <property type="entry name" value="CYSTATHIONINE GAMMA-SYNTHASE-RELATED"/>
    <property type="match status" value="1"/>
</dbReference>
<reference evidence="1 2" key="1">
    <citation type="submission" date="2019-01" db="EMBL/GenBank/DDBJ databases">
        <title>Draft genome sequence of Psathyrella aberdarensis IHI B618.</title>
        <authorList>
            <person name="Buettner E."/>
            <person name="Kellner H."/>
        </authorList>
    </citation>
    <scope>NUCLEOTIDE SEQUENCE [LARGE SCALE GENOMIC DNA]</scope>
    <source>
        <strain evidence="1 2">IHI B618</strain>
    </source>
</reference>
<dbReference type="OrthoDB" id="10437045at2759"/>
<sequence length="182" mass="20088">MDRSSHRGKPASARLVHLLISPDQDLVDQESIACTCAAKQFWQHTWMGISSCLADKWLALLPEEHREPRVVPATPTAAANRYSKGAFTKHYSVAVKKTLSPPPTATHTAVYLEERYGRNLPLTAASFAERALRIVSRLSAVLLCDSVPEYQETAGQEELKVGPSTRGVKDVSETEVYITLRA</sequence>
<gene>
    <name evidence="1" type="ORF">EST38_g4637</name>
</gene>
<dbReference type="PANTHER" id="PTHR42699">
    <property type="match status" value="1"/>
</dbReference>